<feature type="region of interest" description="Disordered" evidence="1">
    <location>
        <begin position="54"/>
        <end position="113"/>
    </location>
</feature>
<name>A0A0G4IKL1_PLABS</name>
<protein>
    <submittedName>
        <fullName evidence="2">Uncharacterized protein</fullName>
    </submittedName>
</protein>
<reference evidence="2 3" key="1">
    <citation type="submission" date="2015-02" db="EMBL/GenBank/DDBJ databases">
        <authorList>
            <person name="Chooi Y.-H."/>
        </authorList>
    </citation>
    <scope>NUCLEOTIDE SEQUENCE [LARGE SCALE GENOMIC DNA]</scope>
    <source>
        <strain evidence="2">E3</strain>
    </source>
</reference>
<organism evidence="2 3">
    <name type="scientific">Plasmodiophora brassicae</name>
    <name type="common">Clubroot disease agent</name>
    <dbReference type="NCBI Taxonomy" id="37360"/>
    <lineage>
        <taxon>Eukaryota</taxon>
        <taxon>Sar</taxon>
        <taxon>Rhizaria</taxon>
        <taxon>Endomyxa</taxon>
        <taxon>Phytomyxea</taxon>
        <taxon>Plasmodiophorida</taxon>
        <taxon>Plasmodiophoridae</taxon>
        <taxon>Plasmodiophora</taxon>
    </lineage>
</organism>
<feature type="compositionally biased region" description="Basic residues" evidence="1">
    <location>
        <begin position="82"/>
        <end position="95"/>
    </location>
</feature>
<evidence type="ECO:0000313" key="3">
    <source>
        <dbReference type="Proteomes" id="UP000039324"/>
    </source>
</evidence>
<evidence type="ECO:0000256" key="1">
    <source>
        <dbReference type="SAM" id="MobiDB-lite"/>
    </source>
</evidence>
<feature type="region of interest" description="Disordered" evidence="1">
    <location>
        <begin position="730"/>
        <end position="749"/>
    </location>
</feature>
<feature type="compositionally biased region" description="Polar residues" evidence="1">
    <location>
        <begin position="96"/>
        <end position="107"/>
    </location>
</feature>
<accession>A0A0G4IKL1</accession>
<feature type="region of interest" description="Disordered" evidence="1">
    <location>
        <begin position="162"/>
        <end position="192"/>
    </location>
</feature>
<keyword evidence="3" id="KW-1185">Reference proteome</keyword>
<dbReference type="PANTHER" id="PTHR38150">
    <property type="entry name" value="EF-HAND DOMAIN-CONTAINING PROTEIN"/>
    <property type="match status" value="1"/>
</dbReference>
<evidence type="ECO:0000313" key="2">
    <source>
        <dbReference type="EMBL" id="CEO95699.1"/>
    </source>
</evidence>
<feature type="compositionally biased region" description="Polar residues" evidence="1">
    <location>
        <begin position="54"/>
        <end position="65"/>
    </location>
</feature>
<dbReference type="EMBL" id="CDSF01000035">
    <property type="protein sequence ID" value="CEO95699.1"/>
    <property type="molecule type" value="Genomic_DNA"/>
</dbReference>
<sequence>MGTNGDLDMETLKSLFTPDELDGLMQRARAQGDSVADANDADDYFLQMIRGANRKSSVSQGTPVTASERRPSVQAPGSAPSRRGKPVARAVKHTRTTSCARLPSQTAHPVGKHRTVLSNSGTIEETRRAVKRLSLKPTATKDPFREWMEKREEKQRAAAAVARAKRRPGLGRRMSSRTPSGTFSAPVPQKTHRHVVRMTSLERAELQQQKECTFKPKASQAAARLERDAFLAQVERDLRRRKEKLEKHHAAIASNIASLFHPEISPYSSSLQLQQPVHERLHQCWGARLRMRLMQEERIREEVEATRWHESHLNVSRTPDQVGADLHADATNRLLRRARLVHRLIDDERGSAFHVSRISQASSFATRQLQRELQEQLTADGGTDNDDDPVSRDRATTILSRLGFLSSSNPASPNEAACLQHVFGVLDPEARGSTTVHALRALITKLSSDHDTDDKLQQLRFARIARRHRRVAQAAAIAARLRPPVDPKRWARLESGQLLQKSSKVQKKIADLKAERERVEAEQCTFKPVMRKLPRSLTANPRKRFLQRMQTERLCDLLHDDFRTKQARLEDLARRKKDAADTEFRKLTAWRPTANRIPASVKAQVDLPKGYYSCVKRLRNADRIRDAADRRRAEKLLAIPDDVRQYHQNHAVYYSKQTQRQRSRKVICYVSVQITPQCNRKITLCAGDDPIEIARNFCAANRMQKWAQRDLEAVLIREMAMARINSINEGEQGAQDTAGPEHPGPDLPTSIEELAQVQIEDL</sequence>
<dbReference type="PANTHER" id="PTHR38150:SF1">
    <property type="entry name" value="PFU DOMAIN-CONTAINING PROTEIN"/>
    <property type="match status" value="1"/>
</dbReference>
<dbReference type="Proteomes" id="UP000039324">
    <property type="component" value="Unassembled WGS sequence"/>
</dbReference>
<dbReference type="AlphaFoldDB" id="A0A0G4IKL1"/>
<gene>
    <name evidence="2" type="ORF">PBRA_004412</name>
</gene>
<proteinExistence type="predicted"/>